<sequence length="838" mass="93379">MDRVLSHVSGMDRVLSRVSGGRVGSIHVTYENDNDIVARQFAENLTGVFRLVLSNDLPGTLRHLKDRPEDLYKRDIVGATPVLLAYLTKRFELGQAIIAECPGLKDNKQQLLTYEDRDDNISPYRGENVLHIAIVHRNVEAIQWLVDRIPDLLDAETTGSFFAPGMLCYLGGTPFLFAMASKLVDGAKVILAAAKKAPAGSPAAKTSISMTDRFGNNALHLAVVHDLPDVYDFAIKYAMLAYPYACPPGFTVDASTYDLPSFLKQLQPVDKTSFNRFLRQYNDDYLTPLTLAAAMGKTTMFQHQMMQQTTTAWVYGPVTAKMIPLRDFEERYYIKTKTPSGPKNGAAVLPAGASELLADLDTTSGRTAVECLCSYYMLSKCIPKTATAQEATMRGRLELISTYEVKTLLDKKWKFVGLAKFRRALLRHILFTTIFTGSTLFSSHYRDGSTTLDDAWVLVLFECYVILEIATHLVRELREMWHHGWRSYTEDSGAAMVDNVLKGALVLLIVAAGISRAAGNFVTEDGFVASAILCSYLYMFFFLYGFRTTGPFVVMLRRMLLTDVVRFVLVFASILMGFASALYVVVDARGGANIFLNRIKSLLLAAFAATFSFDEYRLSRMPIPAQLFIFVYMVLVVIVLINLLIAMMGYSYDSIIDFAEQRWYAERANIMGSMANGQSVTERSADRLKYAVSLDVGGETERFIQVEFLDMKAWRGNSEKQQDAKDEEKDGIRNDDVTEISAPFEAKNPSTPRRLQGPPALLEVDEDREQDKKDEDDAIESGTIAGLEATLARLSHGLIKHFSDEASLGDEDPVSREALVLGHVAKIKELLGAVHTFE</sequence>
<name>T0RDW0_SAPDV</name>
<dbReference type="AlphaFoldDB" id="T0RDW0"/>
<keyword evidence="3" id="KW-0472">Membrane</keyword>
<reference evidence="4 5" key="1">
    <citation type="submission" date="2012-04" db="EMBL/GenBank/DDBJ databases">
        <title>The Genome Sequence of Saprolegnia declina VS20.</title>
        <authorList>
            <consortium name="The Broad Institute Genome Sequencing Platform"/>
            <person name="Russ C."/>
            <person name="Nusbaum C."/>
            <person name="Tyler B."/>
            <person name="van West P."/>
            <person name="Dieguez-Uribeondo J."/>
            <person name="de Bruijn I."/>
            <person name="Tripathy S."/>
            <person name="Jiang R."/>
            <person name="Young S.K."/>
            <person name="Zeng Q."/>
            <person name="Gargeya S."/>
            <person name="Fitzgerald M."/>
            <person name="Haas B."/>
            <person name="Abouelleil A."/>
            <person name="Alvarado L."/>
            <person name="Arachchi H.M."/>
            <person name="Berlin A."/>
            <person name="Chapman S.B."/>
            <person name="Goldberg J."/>
            <person name="Griggs A."/>
            <person name="Gujja S."/>
            <person name="Hansen M."/>
            <person name="Howarth C."/>
            <person name="Imamovic A."/>
            <person name="Larimer J."/>
            <person name="McCowen C."/>
            <person name="Montmayeur A."/>
            <person name="Murphy C."/>
            <person name="Neiman D."/>
            <person name="Pearson M."/>
            <person name="Priest M."/>
            <person name="Roberts A."/>
            <person name="Saif S."/>
            <person name="Shea T."/>
            <person name="Sisk P."/>
            <person name="Sykes S."/>
            <person name="Wortman J."/>
            <person name="Nusbaum C."/>
            <person name="Birren B."/>
        </authorList>
    </citation>
    <scope>NUCLEOTIDE SEQUENCE [LARGE SCALE GENOMIC DNA]</scope>
    <source>
        <strain evidence="4 5">VS20</strain>
    </source>
</reference>
<evidence type="ECO:0000256" key="1">
    <source>
        <dbReference type="ARBA" id="ARBA00022737"/>
    </source>
</evidence>
<gene>
    <name evidence="4" type="ORF">SDRG_14391</name>
</gene>
<feature type="transmembrane region" description="Helical" evidence="3">
    <location>
        <begin position="526"/>
        <end position="546"/>
    </location>
</feature>
<feature type="transmembrane region" description="Helical" evidence="3">
    <location>
        <begin position="567"/>
        <end position="586"/>
    </location>
</feature>
<dbReference type="GO" id="GO:0098703">
    <property type="term" value="P:calcium ion import across plasma membrane"/>
    <property type="evidence" value="ECO:0007669"/>
    <property type="project" value="TreeGrafter"/>
</dbReference>
<proteinExistence type="predicted"/>
<keyword evidence="3" id="KW-0812">Transmembrane</keyword>
<dbReference type="PANTHER" id="PTHR10582:SF2">
    <property type="entry name" value="INACTIVE"/>
    <property type="match status" value="1"/>
</dbReference>
<feature type="compositionally biased region" description="Basic and acidic residues" evidence="2">
    <location>
        <begin position="717"/>
        <end position="736"/>
    </location>
</feature>
<dbReference type="InterPro" id="IPR036770">
    <property type="entry name" value="Ankyrin_rpt-contain_sf"/>
</dbReference>
<keyword evidence="5" id="KW-1185">Reference proteome</keyword>
<keyword evidence="1" id="KW-0677">Repeat</keyword>
<dbReference type="Proteomes" id="UP000030762">
    <property type="component" value="Unassembled WGS sequence"/>
</dbReference>
<accession>T0RDW0</accession>
<evidence type="ECO:0000256" key="2">
    <source>
        <dbReference type="SAM" id="MobiDB-lite"/>
    </source>
</evidence>
<feature type="transmembrane region" description="Helical" evidence="3">
    <location>
        <begin position="424"/>
        <end position="443"/>
    </location>
</feature>
<evidence type="ECO:0000313" key="5">
    <source>
        <dbReference type="Proteomes" id="UP000030762"/>
    </source>
</evidence>
<feature type="region of interest" description="Disordered" evidence="2">
    <location>
        <begin position="717"/>
        <end position="780"/>
    </location>
</feature>
<dbReference type="InterPro" id="IPR024862">
    <property type="entry name" value="TRPV"/>
</dbReference>
<feature type="transmembrane region" description="Helical" evidence="3">
    <location>
        <begin position="625"/>
        <end position="652"/>
    </location>
</feature>
<keyword evidence="3" id="KW-1133">Transmembrane helix</keyword>
<feature type="transmembrane region" description="Helical" evidence="3">
    <location>
        <begin position="455"/>
        <end position="474"/>
    </location>
</feature>
<dbReference type="OrthoDB" id="533508at2759"/>
<evidence type="ECO:0000256" key="3">
    <source>
        <dbReference type="SAM" id="Phobius"/>
    </source>
</evidence>
<dbReference type="GO" id="GO:0005886">
    <property type="term" value="C:plasma membrane"/>
    <property type="evidence" value="ECO:0007669"/>
    <property type="project" value="TreeGrafter"/>
</dbReference>
<evidence type="ECO:0000313" key="4">
    <source>
        <dbReference type="EMBL" id="EQC27807.1"/>
    </source>
</evidence>
<protein>
    <recommendedName>
        <fullName evidence="6">Ion transport domain-containing protein</fullName>
    </recommendedName>
</protein>
<evidence type="ECO:0008006" key="6">
    <source>
        <dbReference type="Google" id="ProtNLM"/>
    </source>
</evidence>
<dbReference type="VEuPathDB" id="FungiDB:SDRG_14391"/>
<dbReference type="STRING" id="1156394.T0RDW0"/>
<dbReference type="PANTHER" id="PTHR10582">
    <property type="entry name" value="TRANSIENT RECEPTOR POTENTIAL ION CHANNEL PROTEIN"/>
    <property type="match status" value="1"/>
</dbReference>
<dbReference type="Gene3D" id="1.25.40.20">
    <property type="entry name" value="Ankyrin repeat-containing domain"/>
    <property type="match status" value="1"/>
</dbReference>
<dbReference type="SUPFAM" id="SSF48403">
    <property type="entry name" value="Ankyrin repeat"/>
    <property type="match status" value="1"/>
</dbReference>
<dbReference type="GO" id="GO:0005216">
    <property type="term" value="F:monoatomic ion channel activity"/>
    <property type="evidence" value="ECO:0007669"/>
    <property type="project" value="InterPro"/>
</dbReference>
<dbReference type="RefSeq" id="XP_008618737.1">
    <property type="nucleotide sequence ID" value="XM_008620515.1"/>
</dbReference>
<organism evidence="4 5">
    <name type="scientific">Saprolegnia diclina (strain VS20)</name>
    <dbReference type="NCBI Taxonomy" id="1156394"/>
    <lineage>
        <taxon>Eukaryota</taxon>
        <taxon>Sar</taxon>
        <taxon>Stramenopiles</taxon>
        <taxon>Oomycota</taxon>
        <taxon>Saprolegniomycetes</taxon>
        <taxon>Saprolegniales</taxon>
        <taxon>Saprolegniaceae</taxon>
        <taxon>Saprolegnia</taxon>
    </lineage>
</organism>
<dbReference type="EMBL" id="JH767202">
    <property type="protein sequence ID" value="EQC27807.1"/>
    <property type="molecule type" value="Genomic_DNA"/>
</dbReference>
<dbReference type="InParanoid" id="T0RDW0"/>
<dbReference type="GeneID" id="19955118"/>
<dbReference type="eggNOG" id="KOG3676">
    <property type="taxonomic scope" value="Eukaryota"/>
</dbReference>
<feature type="transmembrane region" description="Helical" evidence="3">
    <location>
        <begin position="495"/>
        <end position="514"/>
    </location>
</feature>